<organism evidence="2 3">
    <name type="scientific">Wickerhamomyces mucosus</name>
    <dbReference type="NCBI Taxonomy" id="1378264"/>
    <lineage>
        <taxon>Eukaryota</taxon>
        <taxon>Fungi</taxon>
        <taxon>Dikarya</taxon>
        <taxon>Ascomycota</taxon>
        <taxon>Saccharomycotina</taxon>
        <taxon>Saccharomycetes</taxon>
        <taxon>Phaffomycetales</taxon>
        <taxon>Wickerhamomycetaceae</taxon>
        <taxon>Wickerhamomyces</taxon>
    </lineage>
</organism>
<evidence type="ECO:0000256" key="1">
    <source>
        <dbReference type="SAM" id="Phobius"/>
    </source>
</evidence>
<evidence type="ECO:0000313" key="2">
    <source>
        <dbReference type="EMBL" id="KAH3674634.1"/>
    </source>
</evidence>
<comment type="caution">
    <text evidence="2">The sequence shown here is derived from an EMBL/GenBank/DDBJ whole genome shotgun (WGS) entry which is preliminary data.</text>
</comment>
<feature type="transmembrane region" description="Helical" evidence="1">
    <location>
        <begin position="21"/>
        <end position="43"/>
    </location>
</feature>
<feature type="transmembrane region" description="Helical" evidence="1">
    <location>
        <begin position="145"/>
        <end position="165"/>
    </location>
</feature>
<dbReference type="PANTHER" id="PTHR28026">
    <property type="entry name" value="DUF962 DOMAIN PROTEIN (AFU_ORTHOLOGUE AFUA_8G05310)"/>
    <property type="match status" value="1"/>
</dbReference>
<reference evidence="2" key="1">
    <citation type="journal article" date="2021" name="Open Biol.">
        <title>Shared evolutionary footprints suggest mitochondrial oxidative damage underlies multiple complex I losses in fungi.</title>
        <authorList>
            <person name="Schikora-Tamarit M.A."/>
            <person name="Marcet-Houben M."/>
            <person name="Nosek J."/>
            <person name="Gabaldon T."/>
        </authorList>
    </citation>
    <scope>NUCLEOTIDE SEQUENCE</scope>
    <source>
        <strain evidence="2">CBS6341</strain>
    </source>
</reference>
<name>A0A9P8PNI5_9ASCO</name>
<feature type="transmembrane region" description="Helical" evidence="1">
    <location>
        <begin position="114"/>
        <end position="133"/>
    </location>
</feature>
<dbReference type="EMBL" id="JAEUBF010000845">
    <property type="protein sequence ID" value="KAH3674634.1"/>
    <property type="molecule type" value="Genomic_DNA"/>
</dbReference>
<keyword evidence="1" id="KW-1133">Transmembrane helix</keyword>
<gene>
    <name evidence="2" type="ORF">WICMUC_003180</name>
</gene>
<accession>A0A9P8PNI5</accession>
<dbReference type="PANTHER" id="PTHR28026:SF9">
    <property type="entry name" value="2-HYDROXY-PALMITIC ACID DIOXYGENASE MPO1"/>
    <property type="match status" value="1"/>
</dbReference>
<sequence>MSDLFNLEKQLAFYRSYHYNNINVLLHSIFIPTILFTATGILANIKLIPFEKLPLTLRPYHDYFNLGVLLFSIGYSTFYILLDQIAGLIALPILILFGYINTIALNTVENYNSYIVTLFLIGWVVQFIGHGVFERRAPALLDNLVQALVLAPYFVIFEALFLFGYRIDLHHKVDAIAVKKIEEFKANKISEVDFKVK</sequence>
<dbReference type="InterPro" id="IPR009305">
    <property type="entry name" value="Mpo1-like"/>
</dbReference>
<keyword evidence="3" id="KW-1185">Reference proteome</keyword>
<dbReference type="AlphaFoldDB" id="A0A9P8PNI5"/>
<evidence type="ECO:0008006" key="4">
    <source>
        <dbReference type="Google" id="ProtNLM"/>
    </source>
</evidence>
<reference evidence="2" key="2">
    <citation type="submission" date="2021-01" db="EMBL/GenBank/DDBJ databases">
        <authorList>
            <person name="Schikora-Tamarit M.A."/>
        </authorList>
    </citation>
    <scope>NUCLEOTIDE SEQUENCE</scope>
    <source>
        <strain evidence="2">CBS6341</strain>
    </source>
</reference>
<dbReference type="GO" id="GO:0046521">
    <property type="term" value="P:sphingoid catabolic process"/>
    <property type="evidence" value="ECO:0007669"/>
    <property type="project" value="TreeGrafter"/>
</dbReference>
<keyword evidence="1" id="KW-0472">Membrane</keyword>
<keyword evidence="1" id="KW-0812">Transmembrane</keyword>
<proteinExistence type="predicted"/>
<dbReference type="GO" id="GO:0016020">
    <property type="term" value="C:membrane"/>
    <property type="evidence" value="ECO:0007669"/>
    <property type="project" value="GOC"/>
</dbReference>
<dbReference type="Pfam" id="PF06127">
    <property type="entry name" value="Mpo1-like"/>
    <property type="match status" value="1"/>
</dbReference>
<dbReference type="GO" id="GO:0005783">
    <property type="term" value="C:endoplasmic reticulum"/>
    <property type="evidence" value="ECO:0007669"/>
    <property type="project" value="TreeGrafter"/>
</dbReference>
<dbReference type="OrthoDB" id="2124888at2759"/>
<protein>
    <recommendedName>
        <fullName evidence="4">DUF962 domain-containing protein</fullName>
    </recommendedName>
</protein>
<evidence type="ECO:0000313" key="3">
    <source>
        <dbReference type="Proteomes" id="UP000769528"/>
    </source>
</evidence>
<dbReference type="Proteomes" id="UP000769528">
    <property type="component" value="Unassembled WGS sequence"/>
</dbReference>